<comment type="caution">
    <text evidence="1">The sequence shown here is derived from an EMBL/GenBank/DDBJ whole genome shotgun (WGS) entry which is preliminary data.</text>
</comment>
<name>A0AAI8VWU7_9PEZI</name>
<dbReference type="Proteomes" id="UP001295740">
    <property type="component" value="Unassembled WGS sequence"/>
</dbReference>
<dbReference type="EMBL" id="CAUWAG010000018">
    <property type="protein sequence ID" value="CAJ2512060.1"/>
    <property type="molecule type" value="Genomic_DNA"/>
</dbReference>
<proteinExistence type="predicted"/>
<evidence type="ECO:0000313" key="2">
    <source>
        <dbReference type="Proteomes" id="UP001295740"/>
    </source>
</evidence>
<reference evidence="1" key="1">
    <citation type="submission" date="2023-10" db="EMBL/GenBank/DDBJ databases">
        <authorList>
            <person name="Hackl T."/>
        </authorList>
    </citation>
    <scope>NUCLEOTIDE SEQUENCE</scope>
</reference>
<accession>A0AAI8VWU7</accession>
<evidence type="ECO:0000313" key="1">
    <source>
        <dbReference type="EMBL" id="CAJ2512060.1"/>
    </source>
</evidence>
<organism evidence="1 2">
    <name type="scientific">Anthostomella pinea</name>
    <dbReference type="NCBI Taxonomy" id="933095"/>
    <lineage>
        <taxon>Eukaryota</taxon>
        <taxon>Fungi</taxon>
        <taxon>Dikarya</taxon>
        <taxon>Ascomycota</taxon>
        <taxon>Pezizomycotina</taxon>
        <taxon>Sordariomycetes</taxon>
        <taxon>Xylariomycetidae</taxon>
        <taxon>Xylariales</taxon>
        <taxon>Xylariaceae</taxon>
        <taxon>Anthostomella</taxon>
    </lineage>
</organism>
<dbReference type="AlphaFoldDB" id="A0AAI8VWU7"/>
<sequence length="97" mass="10768">MSSPPDTLQPKSIAARVHQTTGKEYLPRICVGGFFLESFWHLAIKRRVFKTPASTVQGAMLRAAAFWPVLFLTTGATLKWAEWEMGKTEAAGKGKEE</sequence>
<protein>
    <submittedName>
        <fullName evidence="1">Uu.00g076850.m01.CDS01</fullName>
    </submittedName>
</protein>
<gene>
    <name evidence="1" type="ORF">KHLLAP_LOCUS12528</name>
</gene>
<keyword evidence="2" id="KW-1185">Reference proteome</keyword>